<evidence type="ECO:0000259" key="6">
    <source>
        <dbReference type="PROSITE" id="PS51332"/>
    </source>
</evidence>
<dbReference type="PROSITE" id="PS51332">
    <property type="entry name" value="B12_BINDING"/>
    <property type="match status" value="1"/>
</dbReference>
<dbReference type="Gene3D" id="3.80.30.20">
    <property type="entry name" value="tm_1862 like domain"/>
    <property type="match status" value="1"/>
</dbReference>
<dbReference type="SUPFAM" id="SSF52242">
    <property type="entry name" value="Cobalamin (vitamin B12)-binding domain"/>
    <property type="match status" value="1"/>
</dbReference>
<dbReference type="Pfam" id="PF04055">
    <property type="entry name" value="Radical_SAM"/>
    <property type="match status" value="1"/>
</dbReference>
<dbReference type="AlphaFoldDB" id="A0A4R4FCI7"/>
<keyword evidence="9" id="KW-1185">Reference proteome</keyword>
<dbReference type="GO" id="GO:0046872">
    <property type="term" value="F:metal ion binding"/>
    <property type="evidence" value="ECO:0007669"/>
    <property type="project" value="UniProtKB-KW"/>
</dbReference>
<evidence type="ECO:0000256" key="3">
    <source>
        <dbReference type="ARBA" id="ARBA00022723"/>
    </source>
</evidence>
<dbReference type="PANTHER" id="PTHR43409:SF16">
    <property type="entry name" value="SLR0320 PROTEIN"/>
    <property type="match status" value="1"/>
</dbReference>
<dbReference type="SMART" id="SM00729">
    <property type="entry name" value="Elp3"/>
    <property type="match status" value="1"/>
</dbReference>
<dbReference type="InterPro" id="IPR006158">
    <property type="entry name" value="Cobalamin-bd"/>
</dbReference>
<dbReference type="CDD" id="cd01335">
    <property type="entry name" value="Radical_SAM"/>
    <property type="match status" value="1"/>
</dbReference>
<dbReference type="InterPro" id="IPR034466">
    <property type="entry name" value="Methyltransferase_Class_B"/>
</dbReference>
<keyword evidence="2" id="KW-0949">S-adenosyl-L-methionine</keyword>
<dbReference type="SFLD" id="SFLDG01082">
    <property type="entry name" value="B12-binding_domain_containing"/>
    <property type="match status" value="1"/>
</dbReference>
<dbReference type="InterPro" id="IPR025288">
    <property type="entry name" value="DUF4080"/>
</dbReference>
<evidence type="ECO:0000256" key="4">
    <source>
        <dbReference type="ARBA" id="ARBA00023004"/>
    </source>
</evidence>
<gene>
    <name evidence="8" type="ORF">E1963_12610</name>
</gene>
<dbReference type="EMBL" id="SMMX01000010">
    <property type="protein sequence ID" value="TDA21207.1"/>
    <property type="molecule type" value="Genomic_DNA"/>
</dbReference>
<evidence type="ECO:0000256" key="5">
    <source>
        <dbReference type="ARBA" id="ARBA00023014"/>
    </source>
</evidence>
<protein>
    <submittedName>
        <fullName evidence="8">DUF4080 domain-containing protein</fullName>
    </submittedName>
</protein>
<keyword evidence="4" id="KW-0408">Iron</keyword>
<feature type="domain" description="Radical SAM core" evidence="7">
    <location>
        <begin position="185"/>
        <end position="415"/>
    </location>
</feature>
<evidence type="ECO:0000256" key="2">
    <source>
        <dbReference type="ARBA" id="ARBA00022691"/>
    </source>
</evidence>
<organism evidence="8 9">
    <name type="scientific">Extibacter muris</name>
    <dbReference type="NCBI Taxonomy" id="1796622"/>
    <lineage>
        <taxon>Bacteria</taxon>
        <taxon>Bacillati</taxon>
        <taxon>Bacillota</taxon>
        <taxon>Clostridia</taxon>
        <taxon>Lachnospirales</taxon>
        <taxon>Lachnospiraceae</taxon>
        <taxon>Extibacter</taxon>
    </lineage>
</organism>
<accession>A0A4R4FCI7</accession>
<comment type="cofactor">
    <cofactor evidence="1">
        <name>[4Fe-4S] cluster</name>
        <dbReference type="ChEBI" id="CHEBI:49883"/>
    </cofactor>
</comment>
<comment type="caution">
    <text evidence="8">The sequence shown here is derived from an EMBL/GenBank/DDBJ whole genome shotgun (WGS) entry which is preliminary data.</text>
</comment>
<dbReference type="Proteomes" id="UP000295710">
    <property type="component" value="Unassembled WGS sequence"/>
</dbReference>
<evidence type="ECO:0000313" key="9">
    <source>
        <dbReference type="Proteomes" id="UP000295710"/>
    </source>
</evidence>
<dbReference type="GO" id="GO:0051539">
    <property type="term" value="F:4 iron, 4 sulfur cluster binding"/>
    <property type="evidence" value="ECO:0007669"/>
    <property type="project" value="UniProtKB-KW"/>
</dbReference>
<dbReference type="InterPro" id="IPR006638">
    <property type="entry name" value="Elp3/MiaA/NifB-like_rSAM"/>
</dbReference>
<dbReference type="GO" id="GO:0031419">
    <property type="term" value="F:cobalamin binding"/>
    <property type="evidence" value="ECO:0007669"/>
    <property type="project" value="InterPro"/>
</dbReference>
<dbReference type="InterPro" id="IPR051198">
    <property type="entry name" value="BchE-like"/>
</dbReference>
<keyword evidence="5" id="KW-0411">Iron-sulfur</keyword>
<evidence type="ECO:0000259" key="7">
    <source>
        <dbReference type="PROSITE" id="PS51918"/>
    </source>
</evidence>
<dbReference type="GO" id="GO:0005829">
    <property type="term" value="C:cytosol"/>
    <property type="evidence" value="ECO:0007669"/>
    <property type="project" value="TreeGrafter"/>
</dbReference>
<dbReference type="InterPro" id="IPR036724">
    <property type="entry name" value="Cobalamin-bd_sf"/>
</dbReference>
<evidence type="ECO:0000313" key="8">
    <source>
        <dbReference type="EMBL" id="TDA21207.1"/>
    </source>
</evidence>
<name>A0A4R4FCI7_9FIRM</name>
<sequence length="579" mass="67940">MKILLVAINAKYIHSNLAVHSLEAYAQSYYMPQEGSTVLVTDIAEYTVNQQPDQILMDIYRRKPDVICFSCYIWNIAYVEDMARELKKICPDTHIWLGGPEVSYDAPDVLRRLPEVSGVMRGEGEETFTKLCSIYCTKGLSGAADEFGPVNGITYRGLDGGISENPCREVLDLSSVPFVYRDMEGFRNKIVYYESSRGCPFSCSYCLSSVDKKLRFRDTALVKQELQFLMDAGVPQVKFVDRTFNCNHKHAMDIWTYITEHDNGITNFHFEVAADLLTEEELKLFEKMRPGLIQLEIGIQSTNLRTIEEIRRTMDFERVKHIVRRIQGYGNIHQHLDLIAGLPYEDMDSFVRSFDDVYTLHPEQLQLGFLKVLKGSWMERQKEAYGLVHKSKPCYEVLYTDWISYDDILRLKGIEEMVEVYYNSGQFTRTIGSLEEEFYSPFEMYDRIRGYYVEHNHMDVQHKRSARYGILLDFIIGWCGEKAEYYRDLLTFDYYLRENAKTRPEFAGRYVLTKEQARQFYETEAEQRHFLKGYETFDRNQMRKMTHLERFTCLKKTVLFDYMQRNPLNGEARTCMIDM</sequence>
<dbReference type="SFLD" id="SFLDG01123">
    <property type="entry name" value="methyltransferase_(Class_B)"/>
    <property type="match status" value="1"/>
</dbReference>
<dbReference type="PANTHER" id="PTHR43409">
    <property type="entry name" value="ANAEROBIC MAGNESIUM-PROTOPORPHYRIN IX MONOMETHYL ESTER CYCLASE-RELATED"/>
    <property type="match status" value="1"/>
</dbReference>
<feature type="domain" description="B12-binding" evidence="6">
    <location>
        <begin position="1"/>
        <end position="142"/>
    </location>
</feature>
<dbReference type="Pfam" id="PF02310">
    <property type="entry name" value="B12-binding"/>
    <property type="match status" value="1"/>
</dbReference>
<dbReference type="InterPro" id="IPR058240">
    <property type="entry name" value="rSAM_sf"/>
</dbReference>
<dbReference type="InterPro" id="IPR023404">
    <property type="entry name" value="rSAM_horseshoe"/>
</dbReference>
<dbReference type="GO" id="GO:0003824">
    <property type="term" value="F:catalytic activity"/>
    <property type="evidence" value="ECO:0007669"/>
    <property type="project" value="InterPro"/>
</dbReference>
<dbReference type="Gene3D" id="3.40.50.280">
    <property type="entry name" value="Cobalamin-binding domain"/>
    <property type="match status" value="1"/>
</dbReference>
<dbReference type="SFLD" id="SFLDS00029">
    <property type="entry name" value="Radical_SAM"/>
    <property type="match status" value="1"/>
</dbReference>
<evidence type="ECO:0000256" key="1">
    <source>
        <dbReference type="ARBA" id="ARBA00001966"/>
    </source>
</evidence>
<dbReference type="InterPro" id="IPR007197">
    <property type="entry name" value="rSAM"/>
</dbReference>
<dbReference type="Pfam" id="PF13311">
    <property type="entry name" value="DUF4080"/>
    <property type="match status" value="1"/>
</dbReference>
<dbReference type="RefSeq" id="WP_132278481.1">
    <property type="nucleotide sequence ID" value="NZ_JAOBST010000069.1"/>
</dbReference>
<reference evidence="8 9" key="1">
    <citation type="journal article" date="2016" name="Nat. Microbiol.">
        <title>The Mouse Intestinal Bacterial Collection (miBC) provides host-specific insight into cultured diversity and functional potential of the gut microbiota.</title>
        <authorList>
            <person name="Lagkouvardos I."/>
            <person name="Pukall R."/>
            <person name="Abt B."/>
            <person name="Foesel B.U."/>
            <person name="Meier-Kolthoff J.P."/>
            <person name="Kumar N."/>
            <person name="Bresciani A."/>
            <person name="Martinez I."/>
            <person name="Just S."/>
            <person name="Ziegler C."/>
            <person name="Brugiroux S."/>
            <person name="Garzetti D."/>
            <person name="Wenning M."/>
            <person name="Bui T.P."/>
            <person name="Wang J."/>
            <person name="Hugenholtz F."/>
            <person name="Plugge C.M."/>
            <person name="Peterson D.A."/>
            <person name="Hornef M.W."/>
            <person name="Baines J.F."/>
            <person name="Smidt H."/>
            <person name="Walter J."/>
            <person name="Kristiansen K."/>
            <person name="Nielsen H.B."/>
            <person name="Haller D."/>
            <person name="Overmann J."/>
            <person name="Stecher B."/>
            <person name="Clavel T."/>
        </authorList>
    </citation>
    <scope>NUCLEOTIDE SEQUENCE [LARGE SCALE GENOMIC DNA]</scope>
    <source>
        <strain evidence="8 9">DSM 28560</strain>
    </source>
</reference>
<dbReference type="CDD" id="cd02068">
    <property type="entry name" value="radical_SAM_B12_BD"/>
    <property type="match status" value="1"/>
</dbReference>
<dbReference type="PROSITE" id="PS51918">
    <property type="entry name" value="RADICAL_SAM"/>
    <property type="match status" value="1"/>
</dbReference>
<keyword evidence="3" id="KW-0479">Metal-binding</keyword>
<proteinExistence type="predicted"/>
<dbReference type="SUPFAM" id="SSF102114">
    <property type="entry name" value="Radical SAM enzymes"/>
    <property type="match status" value="1"/>
</dbReference>